<dbReference type="AlphaFoldDB" id="A0A0J9X9E6"/>
<dbReference type="GO" id="GO:0004034">
    <property type="term" value="F:aldose 1-epimerase activity"/>
    <property type="evidence" value="ECO:0007669"/>
    <property type="project" value="TreeGrafter"/>
</dbReference>
<dbReference type="GO" id="GO:0006006">
    <property type="term" value="P:glucose metabolic process"/>
    <property type="evidence" value="ECO:0007669"/>
    <property type="project" value="TreeGrafter"/>
</dbReference>
<organism evidence="1 2">
    <name type="scientific">Geotrichum candidum</name>
    <name type="common">Oospora lactis</name>
    <name type="synonym">Dipodascus geotrichum</name>
    <dbReference type="NCBI Taxonomy" id="1173061"/>
    <lineage>
        <taxon>Eukaryota</taxon>
        <taxon>Fungi</taxon>
        <taxon>Dikarya</taxon>
        <taxon>Ascomycota</taxon>
        <taxon>Saccharomycotina</taxon>
        <taxon>Dipodascomycetes</taxon>
        <taxon>Dipodascales</taxon>
        <taxon>Dipodascaceae</taxon>
        <taxon>Geotrichum</taxon>
    </lineage>
</organism>
<dbReference type="InterPro" id="IPR008183">
    <property type="entry name" value="Aldose_1/G6P_1-epimerase"/>
</dbReference>
<protein>
    <recommendedName>
        <fullName evidence="3">Aldose 1-epimerase</fullName>
    </recommendedName>
</protein>
<dbReference type="EMBL" id="CCBN010000006">
    <property type="protein sequence ID" value="CDO54087.1"/>
    <property type="molecule type" value="Genomic_DNA"/>
</dbReference>
<evidence type="ECO:0000313" key="2">
    <source>
        <dbReference type="Proteomes" id="UP000242525"/>
    </source>
</evidence>
<proteinExistence type="predicted"/>
<dbReference type="InterPro" id="IPR014718">
    <property type="entry name" value="GH-type_carb-bd"/>
</dbReference>
<gene>
    <name evidence="1" type="ORF">BN980_GECA06s04487g</name>
</gene>
<dbReference type="GO" id="GO:0033499">
    <property type="term" value="P:galactose catabolic process via UDP-galactose, Leloir pathway"/>
    <property type="evidence" value="ECO:0007669"/>
    <property type="project" value="TreeGrafter"/>
</dbReference>
<dbReference type="PANTHER" id="PTHR10091">
    <property type="entry name" value="ALDOSE-1-EPIMERASE"/>
    <property type="match status" value="1"/>
</dbReference>
<dbReference type="Gene3D" id="2.70.98.10">
    <property type="match status" value="1"/>
</dbReference>
<evidence type="ECO:0008006" key="3">
    <source>
        <dbReference type="Google" id="ProtNLM"/>
    </source>
</evidence>
<comment type="caution">
    <text evidence="1">The sequence shown here is derived from an EMBL/GenBank/DDBJ whole genome shotgun (WGS) entry which is preliminary data.</text>
</comment>
<sequence length="340" mass="37952">MSYATFTPRSASITSFKTADGKNLALHFENELNYSRPENQFLGASIGRVANRIYGENIEVAGKTWPLNYNKESEVTLHGGVKGWDKADWKGGETKTVNGKEVTVFTHHSPHLDQGFPGSVDAKVTYTSYKQVDPADNIEKVYLELEYEAVLAEDSPVDETVISLTNHNFFNVSEAGVTNAGTQLKVFSNQTILHDQETLVPTGQIGAHPDIPADLDFFTLTKTEPEIDHAFFVEDSPEFKGLDTRKYRAVQPHVHIYNPESKINVVVGSTEPVFQVYTGKFMNIPLLPGESRTFEKNSCIACEPARPTNAAKTPKWKNWVLLKKGEKYGSKTVYTNWVSK</sequence>
<dbReference type="SUPFAM" id="SSF74650">
    <property type="entry name" value="Galactose mutarotase-like"/>
    <property type="match status" value="1"/>
</dbReference>
<dbReference type="PANTHER" id="PTHR10091:SF0">
    <property type="entry name" value="GALACTOSE MUTAROTASE"/>
    <property type="match status" value="1"/>
</dbReference>
<accession>A0A0J9X9E6</accession>
<dbReference type="OrthoDB" id="9402762at2759"/>
<dbReference type="Pfam" id="PF01263">
    <property type="entry name" value="Aldose_epim"/>
    <property type="match status" value="1"/>
</dbReference>
<dbReference type="Proteomes" id="UP000242525">
    <property type="component" value="Unassembled WGS sequence"/>
</dbReference>
<name>A0A0J9X9E6_GEOCN</name>
<keyword evidence="2" id="KW-1185">Reference proteome</keyword>
<evidence type="ECO:0000313" key="1">
    <source>
        <dbReference type="EMBL" id="CDO54087.1"/>
    </source>
</evidence>
<dbReference type="InterPro" id="IPR011013">
    <property type="entry name" value="Gal_mutarotase_sf_dom"/>
</dbReference>
<reference evidence="1" key="1">
    <citation type="submission" date="2014-03" db="EMBL/GenBank/DDBJ databases">
        <authorList>
            <person name="Casaregola S."/>
        </authorList>
    </citation>
    <scope>NUCLEOTIDE SEQUENCE [LARGE SCALE GENOMIC DNA]</scope>
    <source>
        <strain evidence="1">CLIB 918</strain>
    </source>
</reference>
<dbReference type="STRING" id="1173061.A0A0J9X9E6"/>
<dbReference type="GO" id="GO:0030246">
    <property type="term" value="F:carbohydrate binding"/>
    <property type="evidence" value="ECO:0007669"/>
    <property type="project" value="InterPro"/>
</dbReference>